<feature type="transmembrane region" description="Helical" evidence="1">
    <location>
        <begin position="291"/>
        <end position="310"/>
    </location>
</feature>
<evidence type="ECO:0000256" key="1">
    <source>
        <dbReference type="SAM" id="Phobius"/>
    </source>
</evidence>
<organism evidence="2 3">
    <name type="scientific">Ahrensia kielensis</name>
    <dbReference type="NCBI Taxonomy" id="76980"/>
    <lineage>
        <taxon>Bacteria</taxon>
        <taxon>Pseudomonadati</taxon>
        <taxon>Pseudomonadota</taxon>
        <taxon>Alphaproteobacteria</taxon>
        <taxon>Hyphomicrobiales</taxon>
        <taxon>Ahrensiaceae</taxon>
        <taxon>Ahrensia</taxon>
    </lineage>
</organism>
<protein>
    <recommendedName>
        <fullName evidence="4">DUF2157 domain-containing protein</fullName>
    </recommendedName>
</protein>
<feature type="transmembrane region" description="Helical" evidence="1">
    <location>
        <begin position="317"/>
        <end position="334"/>
    </location>
</feature>
<feature type="transmembrane region" description="Helical" evidence="1">
    <location>
        <begin position="346"/>
        <end position="364"/>
    </location>
</feature>
<dbReference type="EMBL" id="JBBMQO010000005">
    <property type="protein sequence ID" value="MEM5502004.1"/>
    <property type="molecule type" value="Genomic_DNA"/>
</dbReference>
<proteinExistence type="predicted"/>
<comment type="caution">
    <text evidence="2">The sequence shown here is derived from an EMBL/GenBank/DDBJ whole genome shotgun (WGS) entry which is preliminary data.</text>
</comment>
<keyword evidence="1" id="KW-0472">Membrane</keyword>
<accession>A0ABU9T898</accession>
<evidence type="ECO:0000313" key="2">
    <source>
        <dbReference type="EMBL" id="MEM5502004.1"/>
    </source>
</evidence>
<dbReference type="RefSeq" id="WP_342848391.1">
    <property type="nucleotide sequence ID" value="NZ_JBBMQO010000005.1"/>
</dbReference>
<dbReference type="Proteomes" id="UP001477870">
    <property type="component" value="Unassembled WGS sequence"/>
</dbReference>
<feature type="transmembrane region" description="Helical" evidence="1">
    <location>
        <begin position="60"/>
        <end position="80"/>
    </location>
</feature>
<sequence length="389" mass="42867">MLKQAHLEEAVRRGVINARQQADILVIAREGDDDSAAEQQDVQNIDNDEDLRLVGGGNDLFVTVGILMLFSGVGFALQTWLGDNQIIRAALMAVLMWLVAEFVTRQFRMKLSSTVLGLGFLGYTAAILGIYIWETLDLAKIADNPQLAFGLRPTIGSYGSAFFGGIALISILYFWRFRVPIMSAAIAISLTGFAFLWTFLYFYDGVTDGRVQLPTVEQVPLILERALMMPLICGIVVFCTAVYFDLRDRERSTVWSDCAFWLHVISSPLLVHPLFILATGQDVVLGKIEPGMTASIMLGLLISAFVYVALAIDRRSLLIPTLAYFGSLGVYYMIESTANSTGLPPLALILLVIGLLVIMFGAGWQRIRALIVRPTLPTSLINKLPPIRV</sequence>
<name>A0ABU9T898_9HYPH</name>
<feature type="transmembrane region" description="Helical" evidence="1">
    <location>
        <begin position="182"/>
        <end position="203"/>
    </location>
</feature>
<feature type="transmembrane region" description="Helical" evidence="1">
    <location>
        <begin position="155"/>
        <end position="175"/>
    </location>
</feature>
<keyword evidence="3" id="KW-1185">Reference proteome</keyword>
<evidence type="ECO:0000313" key="3">
    <source>
        <dbReference type="Proteomes" id="UP001477870"/>
    </source>
</evidence>
<keyword evidence="1" id="KW-0812">Transmembrane</keyword>
<reference evidence="2 3" key="1">
    <citation type="submission" date="2024-03" db="EMBL/GenBank/DDBJ databases">
        <title>Community enrichment and isolation of bacterial strains for fucoidan degradation.</title>
        <authorList>
            <person name="Sichert A."/>
        </authorList>
    </citation>
    <scope>NUCLEOTIDE SEQUENCE [LARGE SCALE GENOMIC DNA]</scope>
    <source>
        <strain evidence="2 3">AS62</strain>
    </source>
</reference>
<gene>
    <name evidence="2" type="ORF">WNY59_10425</name>
</gene>
<feature type="transmembrane region" description="Helical" evidence="1">
    <location>
        <begin position="86"/>
        <end position="103"/>
    </location>
</feature>
<feature type="transmembrane region" description="Helical" evidence="1">
    <location>
        <begin position="227"/>
        <end position="246"/>
    </location>
</feature>
<keyword evidence="1" id="KW-1133">Transmembrane helix</keyword>
<feature type="transmembrane region" description="Helical" evidence="1">
    <location>
        <begin position="258"/>
        <end position="279"/>
    </location>
</feature>
<feature type="transmembrane region" description="Helical" evidence="1">
    <location>
        <begin position="115"/>
        <end position="133"/>
    </location>
</feature>
<evidence type="ECO:0008006" key="4">
    <source>
        <dbReference type="Google" id="ProtNLM"/>
    </source>
</evidence>